<sequence length="650" mass="72859">MPSSTLGVRGMPPCFCPSSEPVPDIQTVAAAPLSMAEWHSSTNEGLRVSFHDTLVMPTPSTPQSDLWENLLPRDEQRELFDQALTTCWKELPHTQGRPLLPIISDGKTVDLYKLSNNVKKRGGYDWVSANKMWVLVAGDLGFGPECGPALKLVYVKYLKQVDIWLQRISTPKFNEASLDLEENKRNSQRFLLSDAVHNTETQHADSVYGTGFLDSPIIIFDSNEASDDMQAVCNGKRKNASFSGLLKWIKRVARNPCGSIIGEGANFSSHSEEWVQECWIQAIRARAVLCLQNVDCLSGEVFHGQKKQKVHPSLYEESNVANYQLLDRLRATDRRLALYVSSAPSSLDTQCAQYIPRPSFSVLNGTSGSSLLYLERISRRRIPIGPNNQAIVPPWNGPSKCSGSGDCISVEVDLDLDASRWLGTQVWPPEDGKRVVNKDKIGKGRPDSCLCVVRGSIECVRLHIREERDKLKSELGSAFSSWRFDDMGEDASMSWTPEEERKFRALVRLNPISLKRNFWHHLSACFPSKSMEILVCYYFNVFVLRRRTLQNRVKPEKIDSDDDESEFGSVENLNMDGLVLSGMRTAQQLPRGNYSGETSGSLICRQNMQDDDFDVIGDRTLRISIEGGQNGNRIQNEHGVSSLNHGVANR</sequence>
<dbReference type="GO" id="GO:0003677">
    <property type="term" value="F:DNA binding"/>
    <property type="evidence" value="ECO:0007669"/>
    <property type="project" value="InterPro"/>
</dbReference>
<dbReference type="PANTHER" id="PTHR46872">
    <property type="entry name" value="DNA BINDING PROTEIN"/>
    <property type="match status" value="1"/>
</dbReference>
<organism evidence="3 4">
    <name type="scientific">Taxus chinensis</name>
    <name type="common">Chinese yew</name>
    <name type="synonym">Taxus wallichiana var. chinensis</name>
    <dbReference type="NCBI Taxonomy" id="29808"/>
    <lineage>
        <taxon>Eukaryota</taxon>
        <taxon>Viridiplantae</taxon>
        <taxon>Streptophyta</taxon>
        <taxon>Embryophyta</taxon>
        <taxon>Tracheophyta</taxon>
        <taxon>Spermatophyta</taxon>
        <taxon>Pinopsida</taxon>
        <taxon>Pinidae</taxon>
        <taxon>Conifers II</taxon>
        <taxon>Cupressales</taxon>
        <taxon>Taxaceae</taxon>
        <taxon>Taxus</taxon>
    </lineage>
</organism>
<comment type="caution">
    <text evidence="3">The sequence shown here is derived from an EMBL/GenBank/DDBJ whole genome shotgun (WGS) entry which is preliminary data.</text>
</comment>
<name>A0AA38GMR4_TAXCH</name>
<dbReference type="Proteomes" id="UP000824469">
    <property type="component" value="Unassembled WGS sequence"/>
</dbReference>
<dbReference type="Gene3D" id="1.10.150.60">
    <property type="entry name" value="ARID DNA-binding domain"/>
    <property type="match status" value="1"/>
</dbReference>
<accession>A0AA38GMR4</accession>
<dbReference type="InterPro" id="IPR001005">
    <property type="entry name" value="SANT/Myb"/>
</dbReference>
<dbReference type="SMART" id="SM01014">
    <property type="entry name" value="ARID"/>
    <property type="match status" value="1"/>
</dbReference>
<feature type="domain" description="ARID" evidence="2">
    <location>
        <begin position="74"/>
        <end position="166"/>
    </location>
</feature>
<dbReference type="SUPFAM" id="SSF46774">
    <property type="entry name" value="ARID-like"/>
    <property type="match status" value="1"/>
</dbReference>
<dbReference type="EMBL" id="JAHRHJ020000002">
    <property type="protein sequence ID" value="KAH9324788.1"/>
    <property type="molecule type" value="Genomic_DNA"/>
</dbReference>
<proteinExistence type="predicted"/>
<evidence type="ECO:0000313" key="4">
    <source>
        <dbReference type="Proteomes" id="UP000824469"/>
    </source>
</evidence>
<reference evidence="3 4" key="1">
    <citation type="journal article" date="2021" name="Nat. Plants">
        <title>The Taxus genome provides insights into paclitaxel biosynthesis.</title>
        <authorList>
            <person name="Xiong X."/>
            <person name="Gou J."/>
            <person name="Liao Q."/>
            <person name="Li Y."/>
            <person name="Zhou Q."/>
            <person name="Bi G."/>
            <person name="Li C."/>
            <person name="Du R."/>
            <person name="Wang X."/>
            <person name="Sun T."/>
            <person name="Guo L."/>
            <person name="Liang H."/>
            <person name="Lu P."/>
            <person name="Wu Y."/>
            <person name="Zhang Z."/>
            <person name="Ro D.K."/>
            <person name="Shang Y."/>
            <person name="Huang S."/>
            <person name="Yan J."/>
        </authorList>
    </citation>
    <scope>NUCLEOTIDE SEQUENCE [LARGE SCALE GENOMIC DNA]</scope>
    <source>
        <strain evidence="3">Ta-2019</strain>
    </source>
</reference>
<dbReference type="PANTHER" id="PTHR46872:SF10">
    <property type="entry name" value="MYB-LIKE DOMAIN-CONTAINING PROTEIN"/>
    <property type="match status" value="1"/>
</dbReference>
<feature type="compositionally biased region" description="Polar residues" evidence="1">
    <location>
        <begin position="631"/>
        <end position="644"/>
    </location>
</feature>
<dbReference type="SMART" id="SM00501">
    <property type="entry name" value="BRIGHT"/>
    <property type="match status" value="1"/>
</dbReference>
<protein>
    <recommendedName>
        <fullName evidence="2">ARID domain-containing protein</fullName>
    </recommendedName>
</protein>
<dbReference type="CDD" id="cd16100">
    <property type="entry name" value="ARID"/>
    <property type="match status" value="1"/>
</dbReference>
<dbReference type="CDD" id="cd00167">
    <property type="entry name" value="SANT"/>
    <property type="match status" value="1"/>
</dbReference>
<feature type="region of interest" description="Disordered" evidence="1">
    <location>
        <begin position="628"/>
        <end position="650"/>
    </location>
</feature>
<dbReference type="Pfam" id="PF01388">
    <property type="entry name" value="ARID"/>
    <property type="match status" value="1"/>
</dbReference>
<evidence type="ECO:0000313" key="3">
    <source>
        <dbReference type="EMBL" id="KAH9324788.1"/>
    </source>
</evidence>
<dbReference type="AlphaFoldDB" id="A0AA38GMR4"/>
<dbReference type="OMA" id="HGICDSA"/>
<evidence type="ECO:0000256" key="1">
    <source>
        <dbReference type="SAM" id="MobiDB-lite"/>
    </source>
</evidence>
<evidence type="ECO:0000259" key="2">
    <source>
        <dbReference type="PROSITE" id="PS51011"/>
    </source>
</evidence>
<dbReference type="InterPro" id="IPR001606">
    <property type="entry name" value="ARID_dom"/>
</dbReference>
<feature type="non-terminal residue" evidence="3">
    <location>
        <position position="1"/>
    </location>
</feature>
<dbReference type="PROSITE" id="PS51011">
    <property type="entry name" value="ARID"/>
    <property type="match status" value="1"/>
</dbReference>
<keyword evidence="4" id="KW-1185">Reference proteome</keyword>
<dbReference type="InterPro" id="IPR036431">
    <property type="entry name" value="ARID_dom_sf"/>
</dbReference>
<gene>
    <name evidence="3" type="ORF">KI387_004966</name>
</gene>